<evidence type="ECO:0000313" key="13">
    <source>
        <dbReference type="Ensembl" id="ENSANAP00000004815.1"/>
    </source>
</evidence>
<evidence type="ECO:0000256" key="6">
    <source>
        <dbReference type="ARBA" id="ARBA00040306"/>
    </source>
</evidence>
<name>A0A2K5C7Y6_AOTNA</name>
<evidence type="ECO:0000259" key="12">
    <source>
        <dbReference type="PROSITE" id="PS51510"/>
    </source>
</evidence>
<dbReference type="Gene3D" id="3.30.590.10">
    <property type="entry name" value="Glutamine synthetase/guanido kinase, catalytic domain"/>
    <property type="match status" value="1"/>
</dbReference>
<dbReference type="PROSITE" id="PS51510">
    <property type="entry name" value="PHOSPHAGEN_KINASE_C"/>
    <property type="match status" value="1"/>
</dbReference>
<comment type="subunit">
    <text evidence="9">Dimer of identical or non-identical chains, which can be either B (brain type) or M (muscle type). With MM being the major form in skeletal muscle and myocardium, MB existing in myocardium, and BB existing in many tissues, especially brain. Interacts with SLC12A6 (via C-terminus); the interaction may be required for SLC12A6 potassium-chloride cotransport activity.</text>
</comment>
<dbReference type="FunFam" id="3.30.590.10:FF:000026">
    <property type="entry name" value="Creatine kinase B-type"/>
    <property type="match status" value="1"/>
</dbReference>
<proteinExistence type="inferred from homology"/>
<accession>A0A2K5C7Y6</accession>
<dbReference type="AlphaFoldDB" id="A0A2K5C7Y6"/>
<dbReference type="GO" id="GO:0005524">
    <property type="term" value="F:ATP binding"/>
    <property type="evidence" value="ECO:0007669"/>
    <property type="project" value="UniProtKB-UniRule"/>
</dbReference>
<keyword evidence="5 11" id="KW-0067">ATP-binding</keyword>
<evidence type="ECO:0000256" key="11">
    <source>
        <dbReference type="PROSITE-ProRule" id="PRU00843"/>
    </source>
</evidence>
<evidence type="ECO:0000256" key="1">
    <source>
        <dbReference type="ARBA" id="ARBA00012231"/>
    </source>
</evidence>
<comment type="caution">
    <text evidence="11">Lacks conserved residue(s) required for the propagation of feature annotation.</text>
</comment>
<reference evidence="13" key="2">
    <citation type="submission" date="2025-09" db="UniProtKB">
        <authorList>
            <consortium name="Ensembl"/>
        </authorList>
    </citation>
    <scope>IDENTIFICATION</scope>
</reference>
<sequence>MTEVEQQQLIDDHFLFDKPVSPLLLASGMVRDWPDARGIWHNDNKTLVISMQKRGNMKEVFTRFCTGLTQIETLFKSKNYEFMWNPHLGYILTCPSTLGTGLRAGVKLPHLGKHEKFSEVLKRLRLQKRGTGSVDTAAVGGVFDVSNADRLGFSEVELVQMVVDGVKLLIEMEQRLEQGQAIDDLMPAQK</sequence>
<feature type="domain" description="Phosphagen kinase C-terminal" evidence="12">
    <location>
        <begin position="1"/>
        <end position="176"/>
    </location>
</feature>
<feature type="binding site" evidence="11">
    <location>
        <begin position="129"/>
        <end position="134"/>
    </location>
    <ligand>
        <name>ATP</name>
        <dbReference type="ChEBI" id="CHEBI:30616"/>
    </ligand>
</feature>
<feature type="binding site" evidence="11">
    <location>
        <begin position="103"/>
        <end position="107"/>
    </location>
    <ligand>
        <name>ATP</name>
        <dbReference type="ChEBI" id="CHEBI:30616"/>
    </ligand>
</feature>
<dbReference type="GeneTree" id="ENSGT00950000182772"/>
<dbReference type="GO" id="GO:0004111">
    <property type="term" value="F:creatine kinase activity"/>
    <property type="evidence" value="ECO:0007669"/>
    <property type="project" value="UniProtKB-EC"/>
</dbReference>
<evidence type="ECO:0000256" key="8">
    <source>
        <dbReference type="ARBA" id="ARBA00045554"/>
    </source>
</evidence>
<dbReference type="Ensembl" id="ENSANAT00000022572.1">
    <property type="protein sequence ID" value="ENSANAP00000004815.1"/>
    <property type="gene ID" value="ENSANAG00000020515.1"/>
</dbReference>
<dbReference type="EC" id="2.7.3.2" evidence="1"/>
<comment type="catalytic activity">
    <reaction evidence="10">
        <text>creatine + ATP = N-phosphocreatine + ADP + H(+)</text>
        <dbReference type="Rhea" id="RHEA:17157"/>
        <dbReference type="ChEBI" id="CHEBI:15378"/>
        <dbReference type="ChEBI" id="CHEBI:30616"/>
        <dbReference type="ChEBI" id="CHEBI:57947"/>
        <dbReference type="ChEBI" id="CHEBI:58092"/>
        <dbReference type="ChEBI" id="CHEBI:456216"/>
        <dbReference type="EC" id="2.7.3.2"/>
    </reaction>
    <physiologicalReaction direction="left-to-right" evidence="10">
        <dbReference type="Rhea" id="RHEA:17158"/>
    </physiologicalReaction>
</comment>
<dbReference type="Proteomes" id="UP000233020">
    <property type="component" value="Unplaced"/>
</dbReference>
<dbReference type="GO" id="GO:0046314">
    <property type="term" value="P:phosphocreatine biosynthetic process"/>
    <property type="evidence" value="ECO:0007669"/>
    <property type="project" value="InterPro"/>
</dbReference>
<evidence type="ECO:0000256" key="3">
    <source>
        <dbReference type="ARBA" id="ARBA00022741"/>
    </source>
</evidence>
<organism evidence="13 14">
    <name type="scientific">Aotus nancymaae</name>
    <name type="common">Ma's night monkey</name>
    <dbReference type="NCBI Taxonomy" id="37293"/>
    <lineage>
        <taxon>Eukaryota</taxon>
        <taxon>Metazoa</taxon>
        <taxon>Chordata</taxon>
        <taxon>Craniata</taxon>
        <taxon>Vertebrata</taxon>
        <taxon>Euteleostomi</taxon>
        <taxon>Mammalia</taxon>
        <taxon>Eutheria</taxon>
        <taxon>Euarchontoglires</taxon>
        <taxon>Primates</taxon>
        <taxon>Haplorrhini</taxon>
        <taxon>Platyrrhini</taxon>
        <taxon>Aotidae</taxon>
        <taxon>Aotus</taxon>
    </lineage>
</organism>
<dbReference type="PANTHER" id="PTHR11547">
    <property type="entry name" value="ARGININE OR CREATINE KINASE"/>
    <property type="match status" value="1"/>
</dbReference>
<comment type="function">
    <text evidence="8">Reversibly catalyzes the transfer of phosphate between ATP and various phosphogens (e.g. creatine phosphate). Creatine kinase isoenzymes play a central role in energy transduction in tissues with large, fluctuating energy demands, such as skeletal muscle, heart, brain and spermatozoa. Acts as a key regulator of adaptive thermogenesis as part of the futile creatine cycle: localizes to the mitochondria of thermogenic fat cells and acts by mediating phosphorylation of creatine to initiate a futile cycle of creatine phosphorylation and dephosphorylation. During the futile creatine cycle, creatine and N-phosphocreatine are in a futile cycle, which dissipates the high energy charge of N-phosphocreatine as heat without performing any mechanical or chemical work.</text>
</comment>
<keyword evidence="14" id="KW-1185">Reference proteome</keyword>
<dbReference type="PANTHER" id="PTHR11547:SF23">
    <property type="entry name" value="CREATINE KINASE B-TYPE"/>
    <property type="match status" value="1"/>
</dbReference>
<evidence type="ECO:0000256" key="7">
    <source>
        <dbReference type="ARBA" id="ARBA00041818"/>
    </source>
</evidence>
<evidence type="ECO:0000256" key="2">
    <source>
        <dbReference type="ARBA" id="ARBA00022679"/>
    </source>
</evidence>
<dbReference type="Pfam" id="PF00217">
    <property type="entry name" value="ATP-gua_Ptrans"/>
    <property type="match status" value="1"/>
</dbReference>
<dbReference type="STRING" id="37293.ENSANAP00000004815"/>
<dbReference type="SUPFAM" id="SSF55931">
    <property type="entry name" value="Glutamine synthetase/guanido kinase"/>
    <property type="match status" value="1"/>
</dbReference>
<feature type="binding site" evidence="11">
    <location>
        <position position="13"/>
    </location>
    <ligand>
        <name>ATP</name>
        <dbReference type="ChEBI" id="CHEBI:30616"/>
    </ligand>
</feature>
<evidence type="ECO:0000256" key="9">
    <source>
        <dbReference type="ARBA" id="ARBA00047143"/>
    </source>
</evidence>
<evidence type="ECO:0000256" key="4">
    <source>
        <dbReference type="ARBA" id="ARBA00022777"/>
    </source>
</evidence>
<protein>
    <recommendedName>
        <fullName evidence="6">Creatine kinase B-type</fullName>
        <ecNumber evidence="1">2.7.3.2</ecNumber>
    </recommendedName>
    <alternativeName>
        <fullName evidence="7">Creatine kinase B chain</fullName>
    </alternativeName>
</protein>
<dbReference type="GO" id="GO:0005615">
    <property type="term" value="C:extracellular space"/>
    <property type="evidence" value="ECO:0007669"/>
    <property type="project" value="TreeGrafter"/>
</dbReference>
<dbReference type="InterPro" id="IPR014746">
    <property type="entry name" value="Gln_synth/guanido_kin_cat_dom"/>
</dbReference>
<evidence type="ECO:0000313" key="14">
    <source>
        <dbReference type="Proteomes" id="UP000233020"/>
    </source>
</evidence>
<evidence type="ECO:0000256" key="5">
    <source>
        <dbReference type="ARBA" id="ARBA00022840"/>
    </source>
</evidence>
<evidence type="ECO:0000256" key="10">
    <source>
        <dbReference type="ARBA" id="ARBA00048857"/>
    </source>
</evidence>
<dbReference type="InterPro" id="IPR022414">
    <property type="entry name" value="ATP-guanido_PTrfase_cat"/>
</dbReference>
<keyword evidence="2 11" id="KW-0808">Transferase</keyword>
<comment type="similarity">
    <text evidence="11">Belongs to the ATP:guanido phosphotransferase family.</text>
</comment>
<keyword evidence="4 11" id="KW-0418">Kinase</keyword>
<reference evidence="13" key="1">
    <citation type="submission" date="2025-08" db="UniProtKB">
        <authorList>
            <consortium name="Ensembl"/>
        </authorList>
    </citation>
    <scope>IDENTIFICATION</scope>
</reference>
<dbReference type="InterPro" id="IPR000749">
    <property type="entry name" value="ATP-guanido_PTrfase"/>
</dbReference>
<keyword evidence="3 11" id="KW-0547">Nucleotide-binding</keyword>
<dbReference type="OMA" id="MIKCANA"/>